<proteinExistence type="predicted"/>
<keyword evidence="3" id="KW-1185">Reference proteome</keyword>
<name>A0A815FX54_9BILA</name>
<dbReference type="Proteomes" id="UP000663832">
    <property type="component" value="Unassembled WGS sequence"/>
</dbReference>
<dbReference type="EMBL" id="CAJNOI010000694">
    <property type="protein sequence ID" value="CAF1331073.1"/>
    <property type="molecule type" value="Genomic_DNA"/>
</dbReference>
<dbReference type="EMBL" id="CAJNOM010001062">
    <property type="protein sequence ID" value="CAF1589473.1"/>
    <property type="molecule type" value="Genomic_DNA"/>
</dbReference>
<organism evidence="1 4">
    <name type="scientific">Adineta steineri</name>
    <dbReference type="NCBI Taxonomy" id="433720"/>
    <lineage>
        <taxon>Eukaryota</taxon>
        <taxon>Metazoa</taxon>
        <taxon>Spiralia</taxon>
        <taxon>Gnathifera</taxon>
        <taxon>Rotifera</taxon>
        <taxon>Eurotatoria</taxon>
        <taxon>Bdelloidea</taxon>
        <taxon>Adinetida</taxon>
        <taxon>Adinetidae</taxon>
        <taxon>Adineta</taxon>
    </lineage>
</organism>
<evidence type="ECO:0000313" key="4">
    <source>
        <dbReference type="Proteomes" id="UP000663877"/>
    </source>
</evidence>
<evidence type="ECO:0000313" key="3">
    <source>
        <dbReference type="Proteomes" id="UP000663832"/>
    </source>
</evidence>
<gene>
    <name evidence="1" type="ORF">BJG266_LOCUS33885</name>
    <name evidence="2" type="ORF">QVE165_LOCUS51052</name>
</gene>
<dbReference type="AlphaFoldDB" id="A0A815FX54"/>
<accession>A0A815FX54</accession>
<evidence type="ECO:0000313" key="1">
    <source>
        <dbReference type="EMBL" id="CAF1331073.1"/>
    </source>
</evidence>
<protein>
    <submittedName>
        <fullName evidence="1">Uncharacterized protein</fullName>
    </submittedName>
</protein>
<reference evidence="1" key="1">
    <citation type="submission" date="2021-02" db="EMBL/GenBank/DDBJ databases">
        <authorList>
            <person name="Nowell W R."/>
        </authorList>
    </citation>
    <scope>NUCLEOTIDE SEQUENCE</scope>
</reference>
<sequence>MKLLYSIALYEISEFEFDHFSPGLISVDKDNQKVDNHQTTLKTRLDILHEQHPTLTSDPVDPDGVVACVPDPVGALDPESVVACVPDPVGALDPDGVVACVPNPVPALDPDGVVACVPDPVGALDPDGVVACVPDPVPALDPDGVVACVPDAVPALDPDGVVACVPDPALDPDGVVACVPDPDNAVDDVRLGSLWTSVKEGGILVMSLLKKSVAGSDCFLFVFEDWVDNSCNGFVGCFVMGYGDIVLH</sequence>
<dbReference type="Proteomes" id="UP000663877">
    <property type="component" value="Unassembled WGS sequence"/>
</dbReference>
<evidence type="ECO:0000313" key="2">
    <source>
        <dbReference type="EMBL" id="CAF1589473.1"/>
    </source>
</evidence>
<comment type="caution">
    <text evidence="1">The sequence shown here is derived from an EMBL/GenBank/DDBJ whole genome shotgun (WGS) entry which is preliminary data.</text>
</comment>